<evidence type="ECO:0000256" key="2">
    <source>
        <dbReference type="ARBA" id="ARBA00009610"/>
    </source>
</evidence>
<dbReference type="PANTHER" id="PTHR15231:SF1">
    <property type="entry name" value="PHOSPHATIDYLINOSITOL N-ACETYLGLUCOSAMINYLTRANSFERASE SUBUNIT H"/>
    <property type="match status" value="1"/>
</dbReference>
<proteinExistence type="inferred from homology"/>
<comment type="pathway">
    <text evidence="1">Glycolipid biosynthesis; glycosylphosphatidylinositol-anchor biosynthesis.</text>
</comment>
<dbReference type="GO" id="GO:0000506">
    <property type="term" value="C:glycosylphosphatidylinositol-N-acetylglucosaminyltransferase (GPI-GnT) complex"/>
    <property type="evidence" value="ECO:0007669"/>
    <property type="project" value="InterPro"/>
</dbReference>
<comment type="similarity">
    <text evidence="2">Belongs to the PIGH family.</text>
</comment>
<feature type="chain" id="PRO_5001593948" evidence="3">
    <location>
        <begin position="27"/>
        <end position="139"/>
    </location>
</feature>
<dbReference type="GO" id="GO:0006506">
    <property type="term" value="P:GPI anchor biosynthetic process"/>
    <property type="evidence" value="ECO:0007669"/>
    <property type="project" value="InterPro"/>
</dbReference>
<dbReference type="AlphaFoldDB" id="A0A061AIX5"/>
<dbReference type="InterPro" id="IPR044215">
    <property type="entry name" value="PIG-H"/>
</dbReference>
<feature type="domain" description="Phosphatidylinositol N-acetylglucosaminyltransferase subunit H conserved" evidence="4">
    <location>
        <begin position="32"/>
        <end position="116"/>
    </location>
</feature>
<protein>
    <submittedName>
        <fullName evidence="5">RHTO0S02e16006g1_1</fullName>
    </submittedName>
</protein>
<dbReference type="PANTHER" id="PTHR15231">
    <property type="entry name" value="PHOSPHATIDYLINOSITOL N-ACETYLGLUCOSAMINYLTRANSFERASE SUBUNIT H"/>
    <property type="match status" value="1"/>
</dbReference>
<name>A0A061AIX5_RHOTO</name>
<dbReference type="InterPro" id="IPR019328">
    <property type="entry name" value="PIGH-H_dom"/>
</dbReference>
<evidence type="ECO:0000256" key="3">
    <source>
        <dbReference type="SAM" id="SignalP"/>
    </source>
</evidence>
<dbReference type="EMBL" id="LK052937">
    <property type="protein sequence ID" value="CDR37526.1"/>
    <property type="molecule type" value="Genomic_DNA"/>
</dbReference>
<sequence>MVAVETRRGTTAALLVLVSLAFCVRSAREETLELFPSLGLQLASRTVYHFTFPFTSASPPAFRSSRHTRLVPLERIDKVIINEGLQGAGGRHYLAVVERASVGAEGGERWVFVVFPSILPSLTDLQAVWKDAQRLLATK</sequence>
<accession>A0A061AIX5</accession>
<evidence type="ECO:0000259" key="4">
    <source>
        <dbReference type="Pfam" id="PF10181"/>
    </source>
</evidence>
<keyword evidence="3" id="KW-0732">Signal</keyword>
<organism evidence="5">
    <name type="scientific">Rhodotorula toruloides</name>
    <name type="common">Yeast</name>
    <name type="synonym">Rhodosporidium toruloides</name>
    <dbReference type="NCBI Taxonomy" id="5286"/>
    <lineage>
        <taxon>Eukaryota</taxon>
        <taxon>Fungi</taxon>
        <taxon>Dikarya</taxon>
        <taxon>Basidiomycota</taxon>
        <taxon>Pucciniomycotina</taxon>
        <taxon>Microbotryomycetes</taxon>
        <taxon>Sporidiobolales</taxon>
        <taxon>Sporidiobolaceae</taxon>
        <taxon>Rhodotorula</taxon>
    </lineage>
</organism>
<evidence type="ECO:0000313" key="5">
    <source>
        <dbReference type="EMBL" id="CDR37526.1"/>
    </source>
</evidence>
<reference evidence="5" key="1">
    <citation type="journal article" date="2014" name="Genome Announc.">
        <title>Draft genome sequence of Rhodosporidium toruloides CECT1137, an oleaginous yeast of biotechnological interest.</title>
        <authorList>
            <person name="Morin N."/>
            <person name="Calcas X."/>
            <person name="Devillers H."/>
            <person name="Durrens P."/>
            <person name="Sherman D.J."/>
            <person name="Nicaud J.-M."/>
            <person name="Neuveglise C."/>
        </authorList>
    </citation>
    <scope>NUCLEOTIDE SEQUENCE</scope>
    <source>
        <strain evidence="5">CECT1137</strain>
    </source>
</reference>
<dbReference type="Pfam" id="PF10181">
    <property type="entry name" value="PIG-H"/>
    <property type="match status" value="1"/>
</dbReference>
<gene>
    <name evidence="5" type="ORF">RHTO0S_02e16006g</name>
</gene>
<evidence type="ECO:0000256" key="1">
    <source>
        <dbReference type="ARBA" id="ARBA00004687"/>
    </source>
</evidence>
<feature type="signal peptide" evidence="3">
    <location>
        <begin position="1"/>
        <end position="26"/>
    </location>
</feature>